<dbReference type="Proteomes" id="UP001596434">
    <property type="component" value="Unassembled WGS sequence"/>
</dbReference>
<accession>A0ABD6A046</accession>
<dbReference type="AlphaFoldDB" id="A0ABD6A046"/>
<sequence>METVTVSRTISAPESTLSDAITDVEPFMRAAGFDEVVVEGDEIRITNRVGIAEIQLTLGIIDLPDAVLAYEQCDGLFESMRTVYRLEDAGEVGVRVEAETNFALDVALVGELLDATVVSRQRRRELDAQFDYLDSLAA</sequence>
<dbReference type="SUPFAM" id="SSF55961">
    <property type="entry name" value="Bet v1-like"/>
    <property type="match status" value="1"/>
</dbReference>
<evidence type="ECO:0000313" key="1">
    <source>
        <dbReference type="EMBL" id="MFC7256050.1"/>
    </source>
</evidence>
<dbReference type="InterPro" id="IPR023393">
    <property type="entry name" value="START-like_dom_sf"/>
</dbReference>
<dbReference type="RefSeq" id="WP_379704525.1">
    <property type="nucleotide sequence ID" value="NZ_JBHTAT010000001.1"/>
</dbReference>
<organism evidence="1 2">
    <name type="scientific">Haloplanus litoreus</name>
    <dbReference type="NCBI Taxonomy" id="767515"/>
    <lineage>
        <taxon>Archaea</taxon>
        <taxon>Methanobacteriati</taxon>
        <taxon>Methanobacteriota</taxon>
        <taxon>Stenosarchaea group</taxon>
        <taxon>Halobacteria</taxon>
        <taxon>Halobacteriales</taxon>
        <taxon>Haloferacaceae</taxon>
        <taxon>Haloplanus</taxon>
    </lineage>
</organism>
<evidence type="ECO:0000313" key="2">
    <source>
        <dbReference type="Proteomes" id="UP001596434"/>
    </source>
</evidence>
<comment type="caution">
    <text evidence="1">The sequence shown here is derived from an EMBL/GenBank/DDBJ whole genome shotgun (WGS) entry which is preliminary data.</text>
</comment>
<reference evidence="1 2" key="1">
    <citation type="journal article" date="2019" name="Int. J. Syst. Evol. Microbiol.">
        <title>The Global Catalogue of Microorganisms (GCM) 10K type strain sequencing project: providing services to taxonomists for standard genome sequencing and annotation.</title>
        <authorList>
            <consortium name="The Broad Institute Genomics Platform"/>
            <consortium name="The Broad Institute Genome Sequencing Center for Infectious Disease"/>
            <person name="Wu L."/>
            <person name="Ma J."/>
        </authorList>
    </citation>
    <scope>NUCLEOTIDE SEQUENCE [LARGE SCALE GENOMIC DNA]</scope>
    <source>
        <strain evidence="1 2">GX21</strain>
    </source>
</reference>
<name>A0ABD6A046_9EURY</name>
<gene>
    <name evidence="1" type="ORF">ACFQKE_12230</name>
</gene>
<protein>
    <submittedName>
        <fullName evidence="1">SRPBCC family protein</fullName>
    </submittedName>
</protein>
<dbReference type="GeneID" id="96954430"/>
<dbReference type="Gene3D" id="3.30.530.20">
    <property type="match status" value="1"/>
</dbReference>
<keyword evidence="2" id="KW-1185">Reference proteome</keyword>
<dbReference type="EMBL" id="JBHTAT010000001">
    <property type="protein sequence ID" value="MFC7256050.1"/>
    <property type="molecule type" value="Genomic_DNA"/>
</dbReference>
<proteinExistence type="predicted"/>